<reference evidence="1" key="2">
    <citation type="submission" date="2022-06" db="UniProtKB">
        <authorList>
            <consortium name="EnsemblMetazoa"/>
        </authorList>
    </citation>
    <scope>IDENTIFICATION</scope>
    <source>
        <strain evidence="1">PS312</strain>
    </source>
</reference>
<accession>A0A2A6CQQ7</accession>
<protein>
    <submittedName>
        <fullName evidence="1">Uncharacterized protein</fullName>
    </submittedName>
</protein>
<organism evidence="1 2">
    <name type="scientific">Pristionchus pacificus</name>
    <name type="common">Parasitic nematode worm</name>
    <dbReference type="NCBI Taxonomy" id="54126"/>
    <lineage>
        <taxon>Eukaryota</taxon>
        <taxon>Metazoa</taxon>
        <taxon>Ecdysozoa</taxon>
        <taxon>Nematoda</taxon>
        <taxon>Chromadorea</taxon>
        <taxon>Rhabditida</taxon>
        <taxon>Rhabditina</taxon>
        <taxon>Diplogasteromorpha</taxon>
        <taxon>Diplogasteroidea</taxon>
        <taxon>Neodiplogasteridae</taxon>
        <taxon>Pristionchus</taxon>
    </lineage>
</organism>
<dbReference type="Proteomes" id="UP000005239">
    <property type="component" value="Unassembled WGS sequence"/>
</dbReference>
<reference evidence="2" key="1">
    <citation type="journal article" date="2008" name="Nat. Genet.">
        <title>The Pristionchus pacificus genome provides a unique perspective on nematode lifestyle and parasitism.</title>
        <authorList>
            <person name="Dieterich C."/>
            <person name="Clifton S.W."/>
            <person name="Schuster L.N."/>
            <person name="Chinwalla A."/>
            <person name="Delehaunty K."/>
            <person name="Dinkelacker I."/>
            <person name="Fulton L."/>
            <person name="Fulton R."/>
            <person name="Godfrey J."/>
            <person name="Minx P."/>
            <person name="Mitreva M."/>
            <person name="Roeseler W."/>
            <person name="Tian H."/>
            <person name="Witte H."/>
            <person name="Yang S.P."/>
            <person name="Wilson R.K."/>
            <person name="Sommer R.J."/>
        </authorList>
    </citation>
    <scope>NUCLEOTIDE SEQUENCE [LARGE SCALE GENOMIC DNA]</scope>
    <source>
        <strain evidence="2">PS312</strain>
    </source>
</reference>
<name>A0A2A6CQQ7_PRIPA</name>
<sequence>MSTLVSLLCLLLLLLALTIDFTQGFSIDKRANPWFMRPAWRAAQKKSYYMPAGAVFWPDTN</sequence>
<gene>
    <name evidence="1" type="primary">WBGene00276138</name>
</gene>
<evidence type="ECO:0000313" key="1">
    <source>
        <dbReference type="EnsemblMetazoa" id="PPA37769.1"/>
    </source>
</evidence>
<dbReference type="AlphaFoldDB" id="A0A2A6CQQ7"/>
<proteinExistence type="predicted"/>
<accession>A0A8R1USD2</accession>
<dbReference type="EnsemblMetazoa" id="PPA37769.1">
    <property type="protein sequence ID" value="PPA37769.1"/>
    <property type="gene ID" value="WBGene00276138"/>
</dbReference>
<keyword evidence="2" id="KW-1185">Reference proteome</keyword>
<evidence type="ECO:0000313" key="2">
    <source>
        <dbReference type="Proteomes" id="UP000005239"/>
    </source>
</evidence>